<organism evidence="1 2">
    <name type="scientific">Paracoccus cavernae</name>
    <dbReference type="NCBI Taxonomy" id="1571207"/>
    <lineage>
        <taxon>Bacteria</taxon>
        <taxon>Pseudomonadati</taxon>
        <taxon>Pseudomonadota</taxon>
        <taxon>Alphaproteobacteria</taxon>
        <taxon>Rhodobacterales</taxon>
        <taxon>Paracoccaceae</taxon>
        <taxon>Paracoccus</taxon>
    </lineage>
</organism>
<dbReference type="EMBL" id="JAUFRC010000004">
    <property type="protein sequence ID" value="MDN3714254.1"/>
    <property type="molecule type" value="Genomic_DNA"/>
</dbReference>
<gene>
    <name evidence="1" type="ORF">QWZ10_25095</name>
</gene>
<keyword evidence="2" id="KW-1185">Reference proteome</keyword>
<name>A0ABT8DCX0_9RHOB</name>
<sequence>MGINLTDTTNNPAIVLSHGTEESPGNYDNYTYTIDINQFSDPSQVITITGDWGRSDNPDLDGDETTNGGEYVAAQIPNPGGGMFFGNLSVDLQTGNMNWSFTVAELQQFAGQNYDVYFVGKYANQNSDSDLLKLVITCFLDGTMIATPAGKPKLRSWPSAI</sequence>
<evidence type="ECO:0000313" key="1">
    <source>
        <dbReference type="EMBL" id="MDN3714254.1"/>
    </source>
</evidence>
<protein>
    <submittedName>
        <fullName evidence="1">Uncharacterized protein</fullName>
    </submittedName>
</protein>
<proteinExistence type="predicted"/>
<evidence type="ECO:0000313" key="2">
    <source>
        <dbReference type="Proteomes" id="UP001243846"/>
    </source>
</evidence>
<dbReference type="Proteomes" id="UP001243846">
    <property type="component" value="Unassembled WGS sequence"/>
</dbReference>
<comment type="caution">
    <text evidence="1">The sequence shown here is derived from an EMBL/GenBank/DDBJ whole genome shotgun (WGS) entry which is preliminary data.</text>
</comment>
<accession>A0ABT8DCX0</accession>
<reference evidence="2" key="1">
    <citation type="journal article" date="2019" name="Int. J. Syst. Evol. Microbiol.">
        <title>The Global Catalogue of Microorganisms (GCM) 10K type strain sequencing project: providing services to taxonomists for standard genome sequencing and annotation.</title>
        <authorList>
            <consortium name="The Broad Institute Genomics Platform"/>
            <consortium name="The Broad Institute Genome Sequencing Center for Infectious Disease"/>
            <person name="Wu L."/>
            <person name="Ma J."/>
        </authorList>
    </citation>
    <scope>NUCLEOTIDE SEQUENCE [LARGE SCALE GENOMIC DNA]</scope>
    <source>
        <strain evidence="2">CECT 8482</strain>
    </source>
</reference>
<dbReference type="RefSeq" id="WP_377788437.1">
    <property type="nucleotide sequence ID" value="NZ_JBHUOC010000008.1"/>
</dbReference>